<organism evidence="2 3">
    <name type="scientific">Liparis tanakae</name>
    <name type="common">Tanaka's snailfish</name>
    <dbReference type="NCBI Taxonomy" id="230148"/>
    <lineage>
        <taxon>Eukaryota</taxon>
        <taxon>Metazoa</taxon>
        <taxon>Chordata</taxon>
        <taxon>Craniata</taxon>
        <taxon>Vertebrata</taxon>
        <taxon>Euteleostomi</taxon>
        <taxon>Actinopterygii</taxon>
        <taxon>Neopterygii</taxon>
        <taxon>Teleostei</taxon>
        <taxon>Neoteleostei</taxon>
        <taxon>Acanthomorphata</taxon>
        <taxon>Eupercaria</taxon>
        <taxon>Perciformes</taxon>
        <taxon>Cottioidei</taxon>
        <taxon>Cottales</taxon>
        <taxon>Liparidae</taxon>
        <taxon>Liparis</taxon>
    </lineage>
</organism>
<sequence length="211" mass="22745">MRRMMNRFINCQTELSGGIIMIHFPLTVTPPPPPTPYPTTGSLPDVTKETDRDYIYGSRTNGGENQPPGWKSLPNRRGPTVRAAGAPRSPSGVAGPQTKRIQPTVGLRYSEITSSALHISFGDVVACRQQLGVGGVKNDTGLLLNTDTSPPLSVSFEKAIARIPSYLWIVSVHLEVLLHSHDCIQQISSLAMPGGDLVTLDPTSHKEAIPS</sequence>
<reference evidence="2 3" key="1">
    <citation type="submission" date="2019-03" db="EMBL/GenBank/DDBJ databases">
        <title>First draft genome of Liparis tanakae, snailfish: a comprehensive survey of snailfish specific genes.</title>
        <authorList>
            <person name="Kim W."/>
            <person name="Song I."/>
            <person name="Jeong J.-H."/>
            <person name="Kim D."/>
            <person name="Kim S."/>
            <person name="Ryu S."/>
            <person name="Song J.Y."/>
            <person name="Lee S.K."/>
        </authorList>
    </citation>
    <scope>NUCLEOTIDE SEQUENCE [LARGE SCALE GENOMIC DNA]</scope>
    <source>
        <tissue evidence="2">Muscle</tissue>
    </source>
</reference>
<dbReference type="AlphaFoldDB" id="A0A4Z2IPL2"/>
<evidence type="ECO:0000313" key="2">
    <source>
        <dbReference type="EMBL" id="TNN79806.1"/>
    </source>
</evidence>
<proteinExistence type="predicted"/>
<keyword evidence="3" id="KW-1185">Reference proteome</keyword>
<protein>
    <submittedName>
        <fullName evidence="2">Uncharacterized protein</fullName>
    </submittedName>
</protein>
<comment type="caution">
    <text evidence="2">The sequence shown here is derived from an EMBL/GenBank/DDBJ whole genome shotgun (WGS) entry which is preliminary data.</text>
</comment>
<dbReference type="EMBL" id="SRLO01000060">
    <property type="protein sequence ID" value="TNN79806.1"/>
    <property type="molecule type" value="Genomic_DNA"/>
</dbReference>
<evidence type="ECO:0000256" key="1">
    <source>
        <dbReference type="SAM" id="MobiDB-lite"/>
    </source>
</evidence>
<feature type="region of interest" description="Disordered" evidence="1">
    <location>
        <begin position="54"/>
        <end position="98"/>
    </location>
</feature>
<accession>A0A4Z2IPL2</accession>
<evidence type="ECO:0000313" key="3">
    <source>
        <dbReference type="Proteomes" id="UP000314294"/>
    </source>
</evidence>
<dbReference type="Proteomes" id="UP000314294">
    <property type="component" value="Unassembled WGS sequence"/>
</dbReference>
<name>A0A4Z2IPL2_9TELE</name>
<gene>
    <name evidence="2" type="ORF">EYF80_009843</name>
</gene>